<name>A0A7X0DQK6_NOVIT</name>
<dbReference type="GO" id="GO:0005829">
    <property type="term" value="C:cytosol"/>
    <property type="evidence" value="ECO:0007669"/>
    <property type="project" value="TreeGrafter"/>
</dbReference>
<keyword evidence="2" id="KW-0479">Metal-binding</keyword>
<dbReference type="EMBL" id="JACIIX010000022">
    <property type="protein sequence ID" value="MBB6212357.1"/>
    <property type="molecule type" value="Genomic_DNA"/>
</dbReference>
<sequence>MRLLFFDRALLGSGEQARWAEQVLITVDAAGLITAVEEGVARPPRGEYWSGPALPGMANLHSHAHQRAIAGLGERSGEGADSFWSWRDAMYRAVRRMDPDAFQAVAAWLYVEMLKAGYTAVGEFHYLHHDFDGTPYADPAEMSHRCVAAAREAGLPITLLPVLYNTSGFGATPPTDGQKRFIHQGDAFVALMQRLASAYGTAPDVRLGIAPHSLRAVPPDLLAAVLPETDRLLPGCPVHIHIAEQGKEVEDCLAHTGQRPVEWLLDHAPVDDRWCLIHATHVTPPEVAGMARSGAVVGLCLTTEANLGDGLFPAEDYLAAGGRFGVGSDSHISVSPVEELRWLEYGARLTSRRRTVLSGGPLRSTGRRLFDAARSGGAQACGFASGQISVGYRADIITLKSGSPLLAACTGDSLLDGWVFSGNVPVVKDVLIAGQAVVRDGHHPHEDSLSRRYCQTLERLFQ</sequence>
<dbReference type="CDD" id="cd01313">
    <property type="entry name" value="Met_dep_hydrolase_E"/>
    <property type="match status" value="1"/>
</dbReference>
<dbReference type="SUPFAM" id="SSF51338">
    <property type="entry name" value="Composite domain of metallo-dependent hydrolases"/>
    <property type="match status" value="1"/>
</dbReference>
<proteinExistence type="predicted"/>
<dbReference type="InterPro" id="IPR051607">
    <property type="entry name" value="Metallo-dep_hydrolases"/>
</dbReference>
<dbReference type="SUPFAM" id="SSF51556">
    <property type="entry name" value="Metallo-dependent hydrolases"/>
    <property type="match status" value="1"/>
</dbReference>
<dbReference type="GO" id="GO:0046872">
    <property type="term" value="F:metal ion binding"/>
    <property type="evidence" value="ECO:0007669"/>
    <property type="project" value="UniProtKB-KW"/>
</dbReference>
<evidence type="ECO:0000256" key="3">
    <source>
        <dbReference type="ARBA" id="ARBA00022801"/>
    </source>
</evidence>
<evidence type="ECO:0000256" key="2">
    <source>
        <dbReference type="ARBA" id="ARBA00022723"/>
    </source>
</evidence>
<dbReference type="Proteomes" id="UP000544872">
    <property type="component" value="Unassembled WGS sequence"/>
</dbReference>
<comment type="cofactor">
    <cofactor evidence="1">
        <name>Zn(2+)</name>
        <dbReference type="ChEBI" id="CHEBI:29105"/>
    </cofactor>
</comment>
<dbReference type="InterPro" id="IPR032466">
    <property type="entry name" value="Metal_Hydrolase"/>
</dbReference>
<feature type="domain" description="Amidohydrolase-related" evidence="5">
    <location>
        <begin position="54"/>
        <end position="437"/>
    </location>
</feature>
<evidence type="ECO:0000313" key="7">
    <source>
        <dbReference type="Proteomes" id="UP000544872"/>
    </source>
</evidence>
<dbReference type="NCBIfam" id="TIGR02022">
    <property type="entry name" value="hutF"/>
    <property type="match status" value="1"/>
</dbReference>
<dbReference type="AlphaFoldDB" id="A0A7X0DQK6"/>
<evidence type="ECO:0000256" key="4">
    <source>
        <dbReference type="ARBA" id="ARBA00022833"/>
    </source>
</evidence>
<accession>A0A7X0DQK6</accession>
<dbReference type="PANTHER" id="PTHR11271">
    <property type="entry name" value="GUANINE DEAMINASE"/>
    <property type="match status" value="1"/>
</dbReference>
<dbReference type="Pfam" id="PF01979">
    <property type="entry name" value="Amidohydro_1"/>
    <property type="match status" value="1"/>
</dbReference>
<dbReference type="InterPro" id="IPR010252">
    <property type="entry name" value="HutF"/>
</dbReference>
<dbReference type="Gene3D" id="2.30.40.10">
    <property type="entry name" value="Urease, subunit C, domain 1"/>
    <property type="match status" value="1"/>
</dbReference>
<dbReference type="NCBIfam" id="NF006681">
    <property type="entry name" value="PRK09229.1-2"/>
    <property type="match status" value="1"/>
</dbReference>
<evidence type="ECO:0000256" key="1">
    <source>
        <dbReference type="ARBA" id="ARBA00001947"/>
    </source>
</evidence>
<dbReference type="GO" id="GO:0050416">
    <property type="term" value="F:formimidoylglutamate deiminase activity"/>
    <property type="evidence" value="ECO:0007669"/>
    <property type="project" value="UniProtKB-EC"/>
</dbReference>
<gene>
    <name evidence="6" type="ORF">FHS48_003808</name>
</gene>
<organism evidence="6 7">
    <name type="scientific">Novispirillum itersonii</name>
    <name type="common">Aquaspirillum itersonii</name>
    <dbReference type="NCBI Taxonomy" id="189"/>
    <lineage>
        <taxon>Bacteria</taxon>
        <taxon>Pseudomonadati</taxon>
        <taxon>Pseudomonadota</taxon>
        <taxon>Alphaproteobacteria</taxon>
        <taxon>Rhodospirillales</taxon>
        <taxon>Novispirillaceae</taxon>
        <taxon>Novispirillum</taxon>
    </lineage>
</organism>
<reference evidence="6 7" key="1">
    <citation type="submission" date="2020-08" db="EMBL/GenBank/DDBJ databases">
        <title>Genomic Encyclopedia of Type Strains, Phase IV (KMG-IV): sequencing the most valuable type-strain genomes for metagenomic binning, comparative biology and taxonomic classification.</title>
        <authorList>
            <person name="Goeker M."/>
        </authorList>
    </citation>
    <scope>NUCLEOTIDE SEQUENCE [LARGE SCALE GENOMIC DNA]</scope>
    <source>
        <strain evidence="6 7">DSM 11590</strain>
    </source>
</reference>
<dbReference type="EC" id="3.5.3.13" evidence="6"/>
<keyword evidence="3 6" id="KW-0378">Hydrolase</keyword>
<keyword evidence="7" id="KW-1185">Reference proteome</keyword>
<protein>
    <submittedName>
        <fullName evidence="6">Formimidoylglutamate deiminase</fullName>
        <ecNumber evidence="6">3.5.3.13</ecNumber>
    </submittedName>
</protein>
<dbReference type="RefSeq" id="WP_184266212.1">
    <property type="nucleotide sequence ID" value="NZ_JACIIX010000022.1"/>
</dbReference>
<keyword evidence="4" id="KW-0862">Zinc</keyword>
<dbReference type="InterPro" id="IPR006680">
    <property type="entry name" value="Amidohydro-rel"/>
</dbReference>
<dbReference type="InterPro" id="IPR011059">
    <property type="entry name" value="Metal-dep_hydrolase_composite"/>
</dbReference>
<evidence type="ECO:0000313" key="6">
    <source>
        <dbReference type="EMBL" id="MBB6212357.1"/>
    </source>
</evidence>
<dbReference type="Gene3D" id="3.20.20.140">
    <property type="entry name" value="Metal-dependent hydrolases"/>
    <property type="match status" value="1"/>
</dbReference>
<comment type="caution">
    <text evidence="6">The sequence shown here is derived from an EMBL/GenBank/DDBJ whole genome shotgun (WGS) entry which is preliminary data.</text>
</comment>
<evidence type="ECO:0000259" key="5">
    <source>
        <dbReference type="Pfam" id="PF01979"/>
    </source>
</evidence>
<dbReference type="GO" id="GO:0019239">
    <property type="term" value="F:deaminase activity"/>
    <property type="evidence" value="ECO:0007669"/>
    <property type="project" value="TreeGrafter"/>
</dbReference>
<dbReference type="NCBIfam" id="NF006684">
    <property type="entry name" value="PRK09229.1-5"/>
    <property type="match status" value="1"/>
</dbReference>
<dbReference type="PANTHER" id="PTHR11271:SF48">
    <property type="entry name" value="AMIDOHYDROLASE-RELATED DOMAIN-CONTAINING PROTEIN"/>
    <property type="match status" value="1"/>
</dbReference>